<dbReference type="SUPFAM" id="SSF55021">
    <property type="entry name" value="ACT-like"/>
    <property type="match status" value="2"/>
</dbReference>
<comment type="caution">
    <text evidence="2">The sequence shown here is derived from an EMBL/GenBank/DDBJ whole genome shotgun (WGS) entry which is preliminary data.</text>
</comment>
<dbReference type="AlphaFoldDB" id="A0A9D1L715"/>
<feature type="domain" description="ACT" evidence="1">
    <location>
        <begin position="71"/>
        <end position="141"/>
    </location>
</feature>
<reference evidence="2" key="1">
    <citation type="submission" date="2020-10" db="EMBL/GenBank/DDBJ databases">
        <authorList>
            <person name="Gilroy R."/>
        </authorList>
    </citation>
    <scope>NUCLEOTIDE SEQUENCE</scope>
    <source>
        <strain evidence="2">ChiHcec3-6078</strain>
    </source>
</reference>
<dbReference type="Proteomes" id="UP000824090">
    <property type="component" value="Unassembled WGS sequence"/>
</dbReference>
<dbReference type="PANTHER" id="PTHR40099">
    <property type="entry name" value="ACETOLACTATE SYNTHASE, SMALL SUBUNIT"/>
    <property type="match status" value="1"/>
</dbReference>
<dbReference type="CDD" id="cd04882">
    <property type="entry name" value="ACT_Bt0572_2"/>
    <property type="match status" value="1"/>
</dbReference>
<dbReference type="InterPro" id="IPR045739">
    <property type="entry name" value="ACT_dom_pair"/>
</dbReference>
<dbReference type="Pfam" id="PF19571">
    <property type="entry name" value="ACT_8"/>
    <property type="match status" value="1"/>
</dbReference>
<dbReference type="PROSITE" id="PS51671">
    <property type="entry name" value="ACT"/>
    <property type="match status" value="1"/>
</dbReference>
<name>A0A9D1L715_9FIRM</name>
<dbReference type="PANTHER" id="PTHR40099:SF1">
    <property type="entry name" value="ACETOLACTATE SYNTHASE, SMALL SUBUNIT"/>
    <property type="match status" value="1"/>
</dbReference>
<dbReference type="InterPro" id="IPR002912">
    <property type="entry name" value="ACT_dom"/>
</dbReference>
<evidence type="ECO:0000313" key="2">
    <source>
        <dbReference type="EMBL" id="HIU26555.1"/>
    </source>
</evidence>
<protein>
    <submittedName>
        <fullName evidence="2">Acetolactate synthase</fullName>
    </submittedName>
</protein>
<proteinExistence type="predicted"/>
<gene>
    <name evidence="2" type="ORF">IAC50_08705</name>
</gene>
<accession>A0A9D1L715</accession>
<dbReference type="InterPro" id="IPR045865">
    <property type="entry name" value="ACT-like_dom_sf"/>
</dbReference>
<sequence>MLVKQMSVFVENTTGKLEELTKILADNNIDIKACTIADTVDFGILRCIVEEPDKATRILREKGFTASITEVIAVSLEDKPGGFHKVLKILADEDIGVDYVYSTINSDEGEAVIMMKVKDHQKAIDVLSKKGVKLFCMPELV</sequence>
<evidence type="ECO:0000259" key="1">
    <source>
        <dbReference type="PROSITE" id="PS51671"/>
    </source>
</evidence>
<dbReference type="EMBL" id="DVMP01000156">
    <property type="protein sequence ID" value="HIU26555.1"/>
    <property type="molecule type" value="Genomic_DNA"/>
</dbReference>
<evidence type="ECO:0000313" key="3">
    <source>
        <dbReference type="Proteomes" id="UP000824090"/>
    </source>
</evidence>
<dbReference type="Gene3D" id="3.30.2130.10">
    <property type="entry name" value="VC0802-like"/>
    <property type="match status" value="1"/>
</dbReference>
<reference evidence="2" key="2">
    <citation type="journal article" date="2021" name="PeerJ">
        <title>Extensive microbial diversity within the chicken gut microbiome revealed by metagenomics and culture.</title>
        <authorList>
            <person name="Gilroy R."/>
            <person name="Ravi A."/>
            <person name="Getino M."/>
            <person name="Pursley I."/>
            <person name="Horton D.L."/>
            <person name="Alikhan N.F."/>
            <person name="Baker D."/>
            <person name="Gharbi K."/>
            <person name="Hall N."/>
            <person name="Watson M."/>
            <person name="Adriaenssens E.M."/>
            <person name="Foster-Nyarko E."/>
            <person name="Jarju S."/>
            <person name="Secka A."/>
            <person name="Antonio M."/>
            <person name="Oren A."/>
            <person name="Chaudhuri R.R."/>
            <person name="La Ragione R."/>
            <person name="Hildebrand F."/>
            <person name="Pallen M.J."/>
        </authorList>
    </citation>
    <scope>NUCLEOTIDE SEQUENCE</scope>
    <source>
        <strain evidence="2">ChiHcec3-6078</strain>
    </source>
</reference>
<organism evidence="2 3">
    <name type="scientific">Candidatus Allocopromorpha excrementigallinarum</name>
    <dbReference type="NCBI Taxonomy" id="2840742"/>
    <lineage>
        <taxon>Bacteria</taxon>
        <taxon>Bacillati</taxon>
        <taxon>Bacillota</taxon>
        <taxon>Clostridia</taxon>
        <taxon>Eubacteriales</taxon>
        <taxon>Eubacteriaceae</taxon>
        <taxon>Eubacteriaceae incertae sedis</taxon>
        <taxon>Candidatus Allocopromorpha</taxon>
    </lineage>
</organism>